<dbReference type="Gene3D" id="1.10.10.10">
    <property type="entry name" value="Winged helix-like DNA-binding domain superfamily/Winged helix DNA-binding domain"/>
    <property type="match status" value="1"/>
</dbReference>
<dbReference type="Pfam" id="PF07729">
    <property type="entry name" value="FCD"/>
    <property type="match status" value="1"/>
</dbReference>
<dbReference type="InterPro" id="IPR036390">
    <property type="entry name" value="WH_DNA-bd_sf"/>
</dbReference>
<reference evidence="5 6" key="1">
    <citation type="submission" date="2021-01" db="EMBL/GenBank/DDBJ databases">
        <title>Biogeographic distribution of Paracoccus.</title>
        <authorList>
            <person name="Hollensteiner J."/>
            <person name="Leineberger J."/>
            <person name="Brinkhoff T."/>
            <person name="Daniel R."/>
        </authorList>
    </citation>
    <scope>NUCLEOTIDE SEQUENCE [LARGE SCALE GENOMIC DNA]</scope>
    <source>
        <strain evidence="5 6">KCTC 22803</strain>
    </source>
</reference>
<name>A0ABY7SIM3_9RHOB</name>
<dbReference type="Gene3D" id="1.20.120.530">
    <property type="entry name" value="GntR ligand-binding domain-like"/>
    <property type="match status" value="1"/>
</dbReference>
<keyword evidence="2" id="KW-0238">DNA-binding</keyword>
<dbReference type="PANTHER" id="PTHR43537:SF24">
    <property type="entry name" value="GLUCONATE OPERON TRANSCRIPTIONAL REPRESSOR"/>
    <property type="match status" value="1"/>
</dbReference>
<accession>A0ABY7SIM3</accession>
<feature type="domain" description="GntR C-terminal" evidence="4">
    <location>
        <begin position="78"/>
        <end position="205"/>
    </location>
</feature>
<evidence type="ECO:0000313" key="5">
    <source>
        <dbReference type="EMBL" id="WCR06857.1"/>
    </source>
</evidence>
<keyword evidence="3" id="KW-0804">Transcription</keyword>
<keyword evidence="1" id="KW-0805">Transcription regulation</keyword>
<dbReference type="InterPro" id="IPR036388">
    <property type="entry name" value="WH-like_DNA-bd_sf"/>
</dbReference>
<gene>
    <name evidence="5" type="ORF">JHX87_15495</name>
</gene>
<organism evidence="5 6">
    <name type="scientific">Paracoccus fistulariae</name>
    <dbReference type="NCBI Taxonomy" id="658446"/>
    <lineage>
        <taxon>Bacteria</taxon>
        <taxon>Pseudomonadati</taxon>
        <taxon>Pseudomonadota</taxon>
        <taxon>Alphaproteobacteria</taxon>
        <taxon>Rhodobacterales</taxon>
        <taxon>Paracoccaceae</taxon>
        <taxon>Paracoccus</taxon>
    </lineage>
</organism>
<evidence type="ECO:0000259" key="4">
    <source>
        <dbReference type="SMART" id="SM00895"/>
    </source>
</evidence>
<dbReference type="SUPFAM" id="SSF46785">
    <property type="entry name" value="Winged helix' DNA-binding domain"/>
    <property type="match status" value="1"/>
</dbReference>
<evidence type="ECO:0000256" key="2">
    <source>
        <dbReference type="ARBA" id="ARBA00023125"/>
    </source>
</evidence>
<sequence length="216" mass="24027">MPEELQSEQAFQALLQALRVGNIRSSEFMAMPMLAETLGFPLAPTREAVKRAEAQSLLSVLPKRGVIIMEAGPETTRECMEMRALLEKEGIKRLLDSNAAELRALRNAHEDLLDDASHAPRGDLSKRALATDLSLHDFMASGLDNTFLRQAYAANRNRISVIQNARSFLADRVVPAMQEHLEIITALEQGDGATAIERIEHHLHLTLRWWGVNNAA</sequence>
<dbReference type="InterPro" id="IPR011711">
    <property type="entry name" value="GntR_C"/>
</dbReference>
<evidence type="ECO:0000256" key="3">
    <source>
        <dbReference type="ARBA" id="ARBA00023163"/>
    </source>
</evidence>
<proteinExistence type="predicted"/>
<dbReference type="InterPro" id="IPR008920">
    <property type="entry name" value="TF_FadR/GntR_C"/>
</dbReference>
<dbReference type="PANTHER" id="PTHR43537">
    <property type="entry name" value="TRANSCRIPTIONAL REGULATOR, GNTR FAMILY"/>
    <property type="match status" value="1"/>
</dbReference>
<dbReference type="SUPFAM" id="SSF48008">
    <property type="entry name" value="GntR ligand-binding domain-like"/>
    <property type="match status" value="1"/>
</dbReference>
<dbReference type="RefSeq" id="WP_271886705.1">
    <property type="nucleotide sequence ID" value="NZ_CP067136.1"/>
</dbReference>
<dbReference type="Proteomes" id="UP001219349">
    <property type="component" value="Chromosome"/>
</dbReference>
<evidence type="ECO:0000256" key="1">
    <source>
        <dbReference type="ARBA" id="ARBA00023015"/>
    </source>
</evidence>
<keyword evidence="6" id="KW-1185">Reference proteome</keyword>
<dbReference type="EMBL" id="CP067136">
    <property type="protein sequence ID" value="WCR06857.1"/>
    <property type="molecule type" value="Genomic_DNA"/>
</dbReference>
<dbReference type="SMART" id="SM00895">
    <property type="entry name" value="FCD"/>
    <property type="match status" value="1"/>
</dbReference>
<protein>
    <submittedName>
        <fullName evidence="5">GntR family transcriptional regulator</fullName>
    </submittedName>
</protein>
<evidence type="ECO:0000313" key="6">
    <source>
        <dbReference type="Proteomes" id="UP001219349"/>
    </source>
</evidence>